<dbReference type="GO" id="GO:0052855">
    <property type="term" value="F:ADP-dependent NAD(P)H-hydrate dehydratase activity"/>
    <property type="evidence" value="ECO:0007669"/>
    <property type="project" value="UniProtKB-UniRule"/>
</dbReference>
<gene>
    <name evidence="6" type="primary">nnrD</name>
    <name evidence="8" type="ORF">M992_1848</name>
</gene>
<dbReference type="SUPFAM" id="SSF53613">
    <property type="entry name" value="Ribokinase-like"/>
    <property type="match status" value="1"/>
</dbReference>
<evidence type="ECO:0000256" key="3">
    <source>
        <dbReference type="ARBA" id="ARBA00022857"/>
    </source>
</evidence>
<keyword evidence="9" id="KW-1185">Reference proteome</keyword>
<proteinExistence type="inferred from homology"/>
<feature type="binding site" evidence="6">
    <location>
        <position position="221"/>
    </location>
    <ligand>
        <name>AMP</name>
        <dbReference type="ChEBI" id="CHEBI:456215"/>
    </ligand>
</feature>
<accession>A0A0N0IA32</accession>
<dbReference type="CDD" id="cd01171">
    <property type="entry name" value="YXKO-related"/>
    <property type="match status" value="1"/>
</dbReference>
<reference evidence="8 9" key="1">
    <citation type="submission" date="2015-07" db="EMBL/GenBank/DDBJ databases">
        <title>ATOL: Assembling a taxonomically balanced genome-scale reconstruction of the evolutionary history of the Enterobacteriaceae.</title>
        <authorList>
            <person name="Plunkett G.III."/>
            <person name="Neeno-Eckwall E.C."/>
            <person name="Glasner J.D."/>
            <person name="Perna N.T."/>
        </authorList>
    </citation>
    <scope>NUCLEOTIDE SEQUENCE [LARGE SCALE GENOMIC DNA]</scope>
    <source>
        <strain evidence="8 9">ATCC 35017</strain>
    </source>
</reference>
<dbReference type="GO" id="GO:0046496">
    <property type="term" value="P:nicotinamide nucleotide metabolic process"/>
    <property type="evidence" value="ECO:0007669"/>
    <property type="project" value="UniProtKB-UniRule"/>
</dbReference>
<feature type="binding site" evidence="6">
    <location>
        <begin position="192"/>
        <end position="196"/>
    </location>
    <ligand>
        <name>AMP</name>
        <dbReference type="ChEBI" id="CHEBI:456215"/>
    </ligand>
</feature>
<evidence type="ECO:0000313" key="9">
    <source>
        <dbReference type="Proteomes" id="UP000053226"/>
    </source>
</evidence>
<dbReference type="GO" id="GO:0005524">
    <property type="term" value="F:ATP binding"/>
    <property type="evidence" value="ECO:0007669"/>
    <property type="project" value="UniProtKB-KW"/>
</dbReference>
<dbReference type="Gene3D" id="3.40.1190.20">
    <property type="match status" value="1"/>
</dbReference>
<comment type="similarity">
    <text evidence="6">Belongs to the NnrD/CARKD family.</text>
</comment>
<organism evidence="8 9">
    <name type="scientific">Moellerella wisconsensis ATCC 35017</name>
    <dbReference type="NCBI Taxonomy" id="1354267"/>
    <lineage>
        <taxon>Bacteria</taxon>
        <taxon>Pseudomonadati</taxon>
        <taxon>Pseudomonadota</taxon>
        <taxon>Gammaproteobacteria</taxon>
        <taxon>Enterobacterales</taxon>
        <taxon>Morganellaceae</taxon>
        <taxon>Moellerella</taxon>
    </lineage>
</organism>
<evidence type="ECO:0000256" key="2">
    <source>
        <dbReference type="ARBA" id="ARBA00022840"/>
    </source>
</evidence>
<dbReference type="AlphaFoldDB" id="A0A0N0IA32"/>
<evidence type="ECO:0000259" key="7">
    <source>
        <dbReference type="PROSITE" id="PS51383"/>
    </source>
</evidence>
<keyword evidence="2 6" id="KW-0067">ATP-binding</keyword>
<dbReference type="PROSITE" id="PS51383">
    <property type="entry name" value="YJEF_C_3"/>
    <property type="match status" value="1"/>
</dbReference>
<feature type="binding site" evidence="6">
    <location>
        <position position="222"/>
    </location>
    <ligand>
        <name>(6S)-NADPHX</name>
        <dbReference type="ChEBI" id="CHEBI:64076"/>
    </ligand>
</feature>
<comment type="function">
    <text evidence="6">Catalyzes the dehydration of the S-form of NAD(P)HX at the expense of ADP, which is converted to AMP. Together with NAD(P)HX epimerase, which catalyzes the epimerization of the S- and R-forms, the enzyme allows the repair of both epimers of NAD(P)HX, a damaged form of NAD(P)H that is a result of enzymatic or heat-dependent hydration.</text>
</comment>
<name>A0A0N0IA32_9GAMM</name>
<dbReference type="Pfam" id="PF01256">
    <property type="entry name" value="Carb_kinase"/>
    <property type="match status" value="1"/>
</dbReference>
<dbReference type="NCBIfam" id="TIGR00196">
    <property type="entry name" value="yjeF_cterm"/>
    <property type="match status" value="1"/>
</dbReference>
<dbReference type="PROSITE" id="PS01050">
    <property type="entry name" value="YJEF_C_2"/>
    <property type="match status" value="1"/>
</dbReference>
<feature type="binding site" evidence="6">
    <location>
        <position position="103"/>
    </location>
    <ligand>
        <name>(6S)-NADPHX</name>
        <dbReference type="ChEBI" id="CHEBI:64076"/>
    </ligand>
</feature>
<evidence type="ECO:0000256" key="4">
    <source>
        <dbReference type="ARBA" id="ARBA00023027"/>
    </source>
</evidence>
<feature type="binding site" evidence="6">
    <location>
        <position position="155"/>
    </location>
    <ligand>
        <name>(6S)-NADPHX</name>
        <dbReference type="ChEBI" id="CHEBI:64076"/>
    </ligand>
</feature>
<evidence type="ECO:0000256" key="6">
    <source>
        <dbReference type="HAMAP-Rule" id="MF_01965"/>
    </source>
</evidence>
<feature type="binding site" evidence="6">
    <location>
        <position position="45"/>
    </location>
    <ligand>
        <name>(6S)-NADPHX</name>
        <dbReference type="ChEBI" id="CHEBI:64076"/>
    </ligand>
</feature>
<comment type="subunit">
    <text evidence="6">Homotetramer.</text>
</comment>
<dbReference type="GO" id="GO:0052856">
    <property type="term" value="F:NAD(P)HX epimerase activity"/>
    <property type="evidence" value="ECO:0007669"/>
    <property type="project" value="TreeGrafter"/>
</dbReference>
<dbReference type="Proteomes" id="UP000053226">
    <property type="component" value="Unassembled WGS sequence"/>
</dbReference>
<dbReference type="PANTHER" id="PTHR12592">
    <property type="entry name" value="ATP-DEPENDENT (S)-NAD(P)H-HYDRATE DEHYDRATASE FAMILY MEMBER"/>
    <property type="match status" value="1"/>
</dbReference>
<dbReference type="InterPro" id="IPR000631">
    <property type="entry name" value="CARKD"/>
</dbReference>
<comment type="catalytic activity">
    <reaction evidence="6">
        <text>(6S)-NADHX + ADP = AMP + phosphate + NADH + H(+)</text>
        <dbReference type="Rhea" id="RHEA:32223"/>
        <dbReference type="ChEBI" id="CHEBI:15378"/>
        <dbReference type="ChEBI" id="CHEBI:43474"/>
        <dbReference type="ChEBI" id="CHEBI:57945"/>
        <dbReference type="ChEBI" id="CHEBI:64074"/>
        <dbReference type="ChEBI" id="CHEBI:456215"/>
        <dbReference type="ChEBI" id="CHEBI:456216"/>
        <dbReference type="EC" id="4.2.1.136"/>
    </reaction>
</comment>
<evidence type="ECO:0000256" key="1">
    <source>
        <dbReference type="ARBA" id="ARBA00022741"/>
    </source>
</evidence>
<dbReference type="OrthoDB" id="9806925at2"/>
<keyword evidence="3 6" id="KW-0521">NADP</keyword>
<comment type="cofactor">
    <cofactor evidence="6">
        <name>Mg(2+)</name>
        <dbReference type="ChEBI" id="CHEBI:18420"/>
    </cofactor>
</comment>
<protein>
    <recommendedName>
        <fullName evidence="6">ADP-dependent (S)-NAD(P)H-hydrate dehydratase</fullName>
        <ecNumber evidence="6">4.2.1.136</ecNumber>
    </recommendedName>
    <alternativeName>
        <fullName evidence="6">ADP-dependent NAD(P)HX dehydratase</fullName>
    </alternativeName>
</protein>
<dbReference type="HAMAP" id="MF_01965">
    <property type="entry name" value="NADHX_dehydratase"/>
    <property type="match status" value="1"/>
</dbReference>
<comment type="caution">
    <text evidence="8">The sequence shown here is derived from an EMBL/GenBank/DDBJ whole genome shotgun (WGS) entry which is preliminary data.</text>
</comment>
<dbReference type="PANTHER" id="PTHR12592:SF0">
    <property type="entry name" value="ATP-DEPENDENT (S)-NAD(P)H-HYDRATE DEHYDRATASE"/>
    <property type="match status" value="1"/>
</dbReference>
<dbReference type="EMBL" id="LGAA01000018">
    <property type="protein sequence ID" value="KPD02693.1"/>
    <property type="molecule type" value="Genomic_DNA"/>
</dbReference>
<sequence>MLTQAEKDLLAQRFPYLTAVRPEESNKGTFGTLGIIGSAPQMNGACVLAGSAALKTGCGKVIIGFNQNKLPLAIVENAPELILNIANELINNKHITAWVIGCGLGMQLAAVILIKNMLQYINNGAKVLIDADGLNILSIQAETIKLTENCIITPHPKEASRLLACSVEKIQQNRVESAIKLAKIYHCWVVLKGHATVIAAPNGKTWVNETGNSGLATAGSGDVLSGIIGSLLAQNIPLSEAVRAGVWLHGKAADDLVSQGIGPIGLTAHELINAVRMLRNQLISR</sequence>
<comment type="catalytic activity">
    <reaction evidence="6">
        <text>(6S)-NADPHX + ADP = AMP + phosphate + NADPH + H(+)</text>
        <dbReference type="Rhea" id="RHEA:32235"/>
        <dbReference type="ChEBI" id="CHEBI:15378"/>
        <dbReference type="ChEBI" id="CHEBI:43474"/>
        <dbReference type="ChEBI" id="CHEBI:57783"/>
        <dbReference type="ChEBI" id="CHEBI:64076"/>
        <dbReference type="ChEBI" id="CHEBI:456215"/>
        <dbReference type="ChEBI" id="CHEBI:456216"/>
        <dbReference type="EC" id="4.2.1.136"/>
    </reaction>
</comment>
<keyword evidence="4 6" id="KW-0520">NAD</keyword>
<dbReference type="GO" id="GO:0110051">
    <property type="term" value="P:metabolite repair"/>
    <property type="evidence" value="ECO:0007669"/>
    <property type="project" value="TreeGrafter"/>
</dbReference>
<dbReference type="InterPro" id="IPR017953">
    <property type="entry name" value="Carbohydrate_kinase_pred_CS"/>
</dbReference>
<dbReference type="RefSeq" id="WP_053908247.1">
    <property type="nucleotide sequence ID" value="NZ_CAWMUS010000018.1"/>
</dbReference>
<keyword evidence="1 6" id="KW-0547">Nucleotide-binding</keyword>
<evidence type="ECO:0000313" key="8">
    <source>
        <dbReference type="EMBL" id="KPD02693.1"/>
    </source>
</evidence>
<dbReference type="InterPro" id="IPR029056">
    <property type="entry name" value="Ribokinase-like"/>
</dbReference>
<keyword evidence="5 6" id="KW-0456">Lyase</keyword>
<dbReference type="EC" id="4.2.1.136" evidence="6"/>
<feature type="domain" description="YjeF C-terminal" evidence="7">
    <location>
        <begin position="10"/>
        <end position="282"/>
    </location>
</feature>
<evidence type="ECO:0000256" key="5">
    <source>
        <dbReference type="ARBA" id="ARBA00023239"/>
    </source>
</evidence>